<dbReference type="Pfam" id="PF02823">
    <property type="entry name" value="ATP-synt_DE_N"/>
    <property type="match status" value="1"/>
</dbReference>
<reference evidence="12" key="1">
    <citation type="submission" date="2018-05" db="EMBL/GenBank/DDBJ databases">
        <title>Genome Sequencing of selected type strains of the family Eggerthellaceae.</title>
        <authorList>
            <person name="Danylec N."/>
            <person name="Stoll D.A."/>
            <person name="Doetsch A."/>
            <person name="Huch M."/>
        </authorList>
    </citation>
    <scope>NUCLEOTIDE SEQUENCE [LARGE SCALE GENOMIC DNA]</scope>
    <source>
        <strain evidence="12">DSM 24851</strain>
    </source>
</reference>
<comment type="subunit">
    <text evidence="8 9">F-type ATPases have 2 components, CF(1) - the catalytic core - and CF(0) - the membrane proton channel. CF(1) has five subunits: alpha(3), beta(3), gamma(1), delta(1), epsilon(1). CF(0) has three main subunits: a, b and c.</text>
</comment>
<organism evidence="11 12">
    <name type="scientific">Slackia equolifaciens</name>
    <dbReference type="NCBI Taxonomy" id="498718"/>
    <lineage>
        <taxon>Bacteria</taxon>
        <taxon>Bacillati</taxon>
        <taxon>Actinomycetota</taxon>
        <taxon>Coriobacteriia</taxon>
        <taxon>Eggerthellales</taxon>
        <taxon>Eggerthellaceae</taxon>
        <taxon>Slackia</taxon>
    </lineage>
</organism>
<dbReference type="GO" id="GO:0045259">
    <property type="term" value="C:proton-transporting ATP synthase complex"/>
    <property type="evidence" value="ECO:0007669"/>
    <property type="project" value="UniProtKB-KW"/>
</dbReference>
<comment type="similarity">
    <text evidence="2 8 9">Belongs to the ATPase epsilon chain family.</text>
</comment>
<dbReference type="NCBIfam" id="TIGR01216">
    <property type="entry name" value="ATP_synt_epsi"/>
    <property type="match status" value="1"/>
</dbReference>
<dbReference type="InterPro" id="IPR020546">
    <property type="entry name" value="ATP_synth_F1_dsu/esu_N"/>
</dbReference>
<dbReference type="GO" id="GO:0005886">
    <property type="term" value="C:plasma membrane"/>
    <property type="evidence" value="ECO:0007669"/>
    <property type="project" value="UniProtKB-SubCell"/>
</dbReference>
<keyword evidence="5 8" id="KW-0472">Membrane</keyword>
<dbReference type="GO" id="GO:0005524">
    <property type="term" value="F:ATP binding"/>
    <property type="evidence" value="ECO:0007669"/>
    <property type="project" value="UniProtKB-UniRule"/>
</dbReference>
<evidence type="ECO:0000259" key="10">
    <source>
        <dbReference type="Pfam" id="PF02823"/>
    </source>
</evidence>
<dbReference type="SUPFAM" id="SSF51344">
    <property type="entry name" value="Epsilon subunit of F1F0-ATP synthase N-terminal domain"/>
    <property type="match status" value="1"/>
</dbReference>
<dbReference type="InterPro" id="IPR036771">
    <property type="entry name" value="ATPsynth_dsu/esu_N"/>
</dbReference>
<evidence type="ECO:0000256" key="5">
    <source>
        <dbReference type="ARBA" id="ARBA00023136"/>
    </source>
</evidence>
<dbReference type="Proteomes" id="UP000269591">
    <property type="component" value="Unassembled WGS sequence"/>
</dbReference>
<sequence length="90" mass="9765">MTKFACDIVTPEAKFYSGDVHFVVVPGTEGEMGFLYDHAPVVSTLADGVVRIQEEEGGPHKEFAIEGGYVQVDGKRVIILADKAEESHQA</sequence>
<evidence type="ECO:0000256" key="9">
    <source>
        <dbReference type="RuleBase" id="RU003656"/>
    </source>
</evidence>
<dbReference type="RefSeq" id="WP_123207899.1">
    <property type="nucleotide sequence ID" value="NZ_JBHTHO010000011.1"/>
</dbReference>
<evidence type="ECO:0000256" key="2">
    <source>
        <dbReference type="ARBA" id="ARBA00005712"/>
    </source>
</evidence>
<dbReference type="Gene3D" id="2.60.15.10">
    <property type="entry name" value="F0F1 ATP synthase delta/epsilon subunit, N-terminal"/>
    <property type="match status" value="1"/>
</dbReference>
<name>A0A3N0B565_9ACTN</name>
<keyword evidence="12" id="KW-1185">Reference proteome</keyword>
<comment type="caution">
    <text evidence="11">The sequence shown here is derived from an EMBL/GenBank/DDBJ whole genome shotgun (WGS) entry which is preliminary data.</text>
</comment>
<evidence type="ECO:0000256" key="1">
    <source>
        <dbReference type="ARBA" id="ARBA00004184"/>
    </source>
</evidence>
<evidence type="ECO:0000256" key="4">
    <source>
        <dbReference type="ARBA" id="ARBA00023065"/>
    </source>
</evidence>
<keyword evidence="8" id="KW-1003">Cell membrane</keyword>
<dbReference type="OrthoDB" id="9791445at2"/>
<dbReference type="GO" id="GO:0012505">
    <property type="term" value="C:endomembrane system"/>
    <property type="evidence" value="ECO:0007669"/>
    <property type="project" value="UniProtKB-SubCell"/>
</dbReference>
<evidence type="ECO:0000256" key="7">
    <source>
        <dbReference type="ARBA" id="ARBA00023310"/>
    </source>
</evidence>
<keyword evidence="4 8" id="KW-0406">Ion transport</keyword>
<proteinExistence type="inferred from homology"/>
<feature type="domain" description="ATP synthase F1 complex delta/epsilon subunit N-terminal" evidence="10">
    <location>
        <begin position="5"/>
        <end position="84"/>
    </location>
</feature>
<dbReference type="CDD" id="cd12152">
    <property type="entry name" value="F1-ATPase_delta"/>
    <property type="match status" value="1"/>
</dbReference>
<dbReference type="EMBL" id="QIBX01000001">
    <property type="protein sequence ID" value="RNL42040.1"/>
    <property type="molecule type" value="Genomic_DNA"/>
</dbReference>
<keyword evidence="7 8" id="KW-0066">ATP synthesis</keyword>
<accession>A0A3N0B565</accession>
<evidence type="ECO:0000256" key="6">
    <source>
        <dbReference type="ARBA" id="ARBA00023196"/>
    </source>
</evidence>
<evidence type="ECO:0000256" key="8">
    <source>
        <dbReference type="HAMAP-Rule" id="MF_00530"/>
    </source>
</evidence>
<protein>
    <recommendedName>
        <fullName evidence="8">ATP synthase epsilon chain</fullName>
    </recommendedName>
    <alternativeName>
        <fullName evidence="8">ATP synthase F1 sector epsilon subunit</fullName>
    </alternativeName>
    <alternativeName>
        <fullName evidence="8">F-ATPase epsilon subunit</fullName>
    </alternativeName>
</protein>
<dbReference type="PANTHER" id="PTHR13822">
    <property type="entry name" value="ATP SYNTHASE DELTA/EPSILON CHAIN"/>
    <property type="match status" value="1"/>
</dbReference>
<dbReference type="HAMAP" id="MF_00530">
    <property type="entry name" value="ATP_synth_epsil_bac"/>
    <property type="match status" value="1"/>
</dbReference>
<dbReference type="InterPro" id="IPR001469">
    <property type="entry name" value="ATP_synth_F1_dsu/esu"/>
</dbReference>
<evidence type="ECO:0000313" key="12">
    <source>
        <dbReference type="Proteomes" id="UP000269591"/>
    </source>
</evidence>
<comment type="function">
    <text evidence="8">Produces ATP from ADP in the presence of a proton gradient across the membrane.</text>
</comment>
<keyword evidence="8" id="KW-0375">Hydrogen ion transport</keyword>
<comment type="subcellular location">
    <subcellularLocation>
        <location evidence="8">Cell membrane</location>
        <topology evidence="8">Peripheral membrane protein</topology>
    </subcellularLocation>
    <subcellularLocation>
        <location evidence="1">Endomembrane system</location>
        <topology evidence="1">Peripheral membrane protein</topology>
    </subcellularLocation>
</comment>
<keyword evidence="3 8" id="KW-0813">Transport</keyword>
<dbReference type="GO" id="GO:0046933">
    <property type="term" value="F:proton-transporting ATP synthase activity, rotational mechanism"/>
    <property type="evidence" value="ECO:0007669"/>
    <property type="project" value="UniProtKB-UniRule"/>
</dbReference>
<gene>
    <name evidence="8 11" type="primary">atpC</name>
    <name evidence="11" type="ORF">DMP06_01115</name>
</gene>
<dbReference type="PANTHER" id="PTHR13822:SF10">
    <property type="entry name" value="ATP SYNTHASE EPSILON CHAIN, CHLOROPLASTIC"/>
    <property type="match status" value="1"/>
</dbReference>
<keyword evidence="6 8" id="KW-0139">CF(1)</keyword>
<evidence type="ECO:0000313" key="11">
    <source>
        <dbReference type="EMBL" id="RNL42040.1"/>
    </source>
</evidence>
<evidence type="ECO:0000256" key="3">
    <source>
        <dbReference type="ARBA" id="ARBA00022448"/>
    </source>
</evidence>
<dbReference type="AlphaFoldDB" id="A0A3N0B565"/>